<evidence type="ECO:0000313" key="2">
    <source>
        <dbReference type="EnsemblMetazoa" id="XP_003724207"/>
    </source>
</evidence>
<protein>
    <submittedName>
        <fullName evidence="2">Uncharacterized protein</fullName>
    </submittedName>
</protein>
<keyword evidence="1" id="KW-0812">Transmembrane</keyword>
<dbReference type="GeneID" id="100888988"/>
<evidence type="ECO:0000313" key="3">
    <source>
        <dbReference type="Proteomes" id="UP000007110"/>
    </source>
</evidence>
<reference evidence="2" key="2">
    <citation type="submission" date="2021-01" db="UniProtKB">
        <authorList>
            <consortium name="EnsemblMetazoa"/>
        </authorList>
    </citation>
    <scope>IDENTIFICATION</scope>
</reference>
<proteinExistence type="predicted"/>
<keyword evidence="1" id="KW-0472">Membrane</keyword>
<feature type="transmembrane region" description="Helical" evidence="1">
    <location>
        <begin position="12"/>
        <end position="31"/>
    </location>
</feature>
<dbReference type="KEGG" id="spu:100888988"/>
<dbReference type="OMA" id="VICTQNN"/>
<dbReference type="AlphaFoldDB" id="A0A7M7LP28"/>
<evidence type="ECO:0000256" key="1">
    <source>
        <dbReference type="SAM" id="Phobius"/>
    </source>
</evidence>
<keyword evidence="3" id="KW-1185">Reference proteome</keyword>
<dbReference type="Proteomes" id="UP000007110">
    <property type="component" value="Unassembled WGS sequence"/>
</dbReference>
<keyword evidence="1" id="KW-1133">Transmembrane helix</keyword>
<dbReference type="InParanoid" id="A0A7M7LP28"/>
<dbReference type="EnsemblMetazoa" id="XM_003724159">
    <property type="protein sequence ID" value="XP_003724207"/>
    <property type="gene ID" value="LOC100888988"/>
</dbReference>
<sequence>MDGKGNNRGAFVTAIAIIIIIIITAVITAVICTQNNKSDQVVQCTPTLASSVDQEMTTTQPPTMTTTTFGPAVIGNFEGTFVMDKAYGTYLNDGRAPATTAFFRNFTGAMDEVYNVTSAAKYLYQQTFVTQLVQNGTYVQVRFTVELNAINRGGRDYLVNTLGSFPSNALNTYDVLYANIGPEKDPSTGA</sequence>
<reference evidence="3" key="1">
    <citation type="submission" date="2015-02" db="EMBL/GenBank/DDBJ databases">
        <title>Genome sequencing for Strongylocentrotus purpuratus.</title>
        <authorList>
            <person name="Murali S."/>
            <person name="Liu Y."/>
            <person name="Vee V."/>
            <person name="English A."/>
            <person name="Wang M."/>
            <person name="Skinner E."/>
            <person name="Han Y."/>
            <person name="Muzny D.M."/>
            <person name="Worley K.C."/>
            <person name="Gibbs R.A."/>
        </authorList>
    </citation>
    <scope>NUCLEOTIDE SEQUENCE</scope>
</reference>
<organism evidence="2 3">
    <name type="scientific">Strongylocentrotus purpuratus</name>
    <name type="common">Purple sea urchin</name>
    <dbReference type="NCBI Taxonomy" id="7668"/>
    <lineage>
        <taxon>Eukaryota</taxon>
        <taxon>Metazoa</taxon>
        <taxon>Echinodermata</taxon>
        <taxon>Eleutherozoa</taxon>
        <taxon>Echinozoa</taxon>
        <taxon>Echinoidea</taxon>
        <taxon>Euechinoidea</taxon>
        <taxon>Echinacea</taxon>
        <taxon>Camarodonta</taxon>
        <taxon>Echinidea</taxon>
        <taxon>Strongylocentrotidae</taxon>
        <taxon>Strongylocentrotus</taxon>
    </lineage>
</organism>
<dbReference type="OrthoDB" id="10186209at2759"/>
<accession>A0A7M7LP28</accession>
<dbReference type="RefSeq" id="XP_003724207.2">
    <property type="nucleotide sequence ID" value="XM_003724159.3"/>
</dbReference>
<name>A0A7M7LP28_STRPU</name>